<reference evidence="3 4" key="1">
    <citation type="submission" date="2020-08" db="EMBL/GenBank/DDBJ databases">
        <title>Genome sequence of Hymenobacter qilianensis JCM 19763T.</title>
        <authorList>
            <person name="Hyun D.-W."/>
            <person name="Bae J.-W."/>
        </authorList>
    </citation>
    <scope>NUCLEOTIDE SEQUENCE [LARGE SCALE GENOMIC DNA]</scope>
    <source>
        <strain evidence="3 4">JCM 19763</strain>
    </source>
</reference>
<dbReference type="SUPFAM" id="SSF52540">
    <property type="entry name" value="P-loop containing nucleoside triphosphate hydrolases"/>
    <property type="match status" value="1"/>
</dbReference>
<keyword evidence="3" id="KW-0067">ATP-binding</keyword>
<keyword evidence="3" id="KW-0378">Hydrolase</keyword>
<sequence length="981" mass="109131">MSSPLLASLTRGFLDHTTPAQDKYLPQLLVNDRARGKTVLSAVLRHLGECEEFWFTVAFATKQGVITLLSTLQELERRGIPGRVLVSQYLDFTQPEALQALLQLSNITLKIATTGNFHAKGYLFRKGVGAYDLLIGSSNLTAGALKTNKEWNLQVSANGHGELMHHTLAEFAKEFAEATPVDEAFIEAYQQVYQAQALRVAAQAALPTVQPVPNAMQVEALASLAALRAQGQRKALLISATGTGKTYLSAFDALQVKPGRLLFVVHRLNIAEAALQTFQRVFGPDKTMSLYSGRQQDTTADFLFCTVQTLAQTHHLERFAPDQFDYITIDETHRSGADSYQRILAHFRPRFLLGMTATPERTDGYDIFQQFDHNIAYEIRLQRALAEDMLCPFHYFGLTDLTVDNEPMPEVADFALLVAEDRINHILAQAAFYGCDTGPVRGLIFCRSNEESEVLSAAFNTRGLRTVNLNSKSTDTERSTAITRLESDDASVRLDYLLTVDIFNEGIDIPRLNQVILLRPTQSAIVFVQQLGRGLRKTMGKEYLTVLDFIGNYRNNYLVPVALFGDTTYNKDTLRKLLAAGSSLLPGVSTINFDRIAQEQIYASIDAARLNSHRDLVDAYNLLKSILGRSPLMMDFLAHAGRDPFLYVSAKGSFFNFAAGLEKGLVGALTPEEQEVLALIATHLANAKRIDEVVILDLLLQQDRVSTAELRAALEPYYGPTPSPATLDSCVRNLNFDFVGKPKPVVTQHGASLGFAPAFAIMVAKPVFLRFLQDALDFAKARYRTFMTSPFSSGFFLYQKYTRRDVCRILNWPKDESSTVYGYKIKDRTCPLFVNYHKAEDIAESTNYEDGFISTHEFNWMSKSNRSLNSPEIQKIAQAPHNGLRLPLFVKKSNDEGLDFYYMGDVKPVHWEAGTLPSGGGGTVPVVKFQFTMDHPVEEAMYAYLTSSQADATRALQASNAVPEVKSLPRAYSSQQALAFD</sequence>
<accession>A0A7H0GT38</accession>
<keyword evidence="4" id="KW-1185">Reference proteome</keyword>
<dbReference type="PROSITE" id="PS51192">
    <property type="entry name" value="HELICASE_ATP_BIND_1"/>
    <property type="match status" value="1"/>
</dbReference>
<keyword evidence="3" id="KW-0547">Nucleotide-binding</keyword>
<feature type="domain" description="Helicase C-terminal" evidence="2">
    <location>
        <begin position="427"/>
        <end position="578"/>
    </location>
</feature>
<dbReference type="PANTHER" id="PTHR47396">
    <property type="entry name" value="TYPE I RESTRICTION ENZYME ECOKI R PROTEIN"/>
    <property type="match status" value="1"/>
</dbReference>
<dbReference type="CDD" id="cd18799">
    <property type="entry name" value="SF2_C_EcoAI-like"/>
    <property type="match status" value="1"/>
</dbReference>
<dbReference type="RefSeq" id="WP_187731738.1">
    <property type="nucleotide sequence ID" value="NZ_BMFN01000003.1"/>
</dbReference>
<keyword evidence="3" id="KW-0347">Helicase</keyword>
<gene>
    <name evidence="3" type="ORF">H9L05_15700</name>
</gene>
<dbReference type="AlphaFoldDB" id="A0A7H0GT38"/>
<dbReference type="CDD" id="cd18032">
    <property type="entry name" value="DEXHc_RE_I_III_res"/>
    <property type="match status" value="1"/>
</dbReference>
<dbReference type="SUPFAM" id="SSF56024">
    <property type="entry name" value="Phospholipase D/nuclease"/>
    <property type="match status" value="1"/>
</dbReference>
<dbReference type="GO" id="GO:0004386">
    <property type="term" value="F:helicase activity"/>
    <property type="evidence" value="ECO:0007669"/>
    <property type="project" value="UniProtKB-KW"/>
</dbReference>
<organism evidence="3 4">
    <name type="scientific">Hymenobacter qilianensis</name>
    <dbReference type="NCBI Taxonomy" id="1385715"/>
    <lineage>
        <taxon>Bacteria</taxon>
        <taxon>Pseudomonadati</taxon>
        <taxon>Bacteroidota</taxon>
        <taxon>Cytophagia</taxon>
        <taxon>Cytophagales</taxon>
        <taxon>Hymenobacteraceae</taxon>
        <taxon>Hymenobacter</taxon>
    </lineage>
</organism>
<dbReference type="PROSITE" id="PS51194">
    <property type="entry name" value="HELICASE_CTER"/>
    <property type="match status" value="1"/>
</dbReference>
<dbReference type="GO" id="GO:0005524">
    <property type="term" value="F:ATP binding"/>
    <property type="evidence" value="ECO:0007669"/>
    <property type="project" value="InterPro"/>
</dbReference>
<dbReference type="Pfam" id="PF11907">
    <property type="entry name" value="DUF3427"/>
    <property type="match status" value="1"/>
</dbReference>
<protein>
    <submittedName>
        <fullName evidence="3">DEAD/DEAH box helicase</fullName>
    </submittedName>
</protein>
<dbReference type="SMART" id="SM00490">
    <property type="entry name" value="HELICc"/>
    <property type="match status" value="1"/>
</dbReference>
<dbReference type="InterPro" id="IPR021835">
    <property type="entry name" value="DUF3427"/>
</dbReference>
<dbReference type="EMBL" id="CP060784">
    <property type="protein sequence ID" value="QNP51454.1"/>
    <property type="molecule type" value="Genomic_DNA"/>
</dbReference>
<dbReference type="PANTHER" id="PTHR47396:SF1">
    <property type="entry name" value="ATP-DEPENDENT HELICASE IRC3-RELATED"/>
    <property type="match status" value="1"/>
</dbReference>
<evidence type="ECO:0000313" key="3">
    <source>
        <dbReference type="EMBL" id="QNP51454.1"/>
    </source>
</evidence>
<dbReference type="InterPro" id="IPR058403">
    <property type="entry name" value="DUF8090"/>
</dbReference>
<proteinExistence type="predicted"/>
<dbReference type="Pfam" id="PF26350">
    <property type="entry name" value="DUF8090"/>
    <property type="match status" value="1"/>
</dbReference>
<dbReference type="InterPro" id="IPR027417">
    <property type="entry name" value="P-loop_NTPase"/>
</dbReference>
<dbReference type="REBASE" id="443448">
    <property type="entry name" value="Hqi19763ORF15700P"/>
</dbReference>
<dbReference type="InterPro" id="IPR001650">
    <property type="entry name" value="Helicase_C-like"/>
</dbReference>
<feature type="domain" description="Helicase ATP-binding" evidence="1">
    <location>
        <begin position="226"/>
        <end position="377"/>
    </location>
</feature>
<dbReference type="SMART" id="SM00487">
    <property type="entry name" value="DEXDc"/>
    <property type="match status" value="1"/>
</dbReference>
<dbReference type="Pfam" id="PF00271">
    <property type="entry name" value="Helicase_C"/>
    <property type="match status" value="1"/>
</dbReference>
<dbReference type="InterPro" id="IPR025202">
    <property type="entry name" value="PLD-like_dom"/>
</dbReference>
<dbReference type="Proteomes" id="UP000516093">
    <property type="component" value="Chromosome"/>
</dbReference>
<name>A0A7H0GT38_9BACT</name>
<dbReference type="Pfam" id="PF04851">
    <property type="entry name" value="ResIII"/>
    <property type="match status" value="1"/>
</dbReference>
<dbReference type="Pfam" id="PF13091">
    <property type="entry name" value="PLDc_2"/>
    <property type="match status" value="1"/>
</dbReference>
<dbReference type="GO" id="GO:0003677">
    <property type="term" value="F:DNA binding"/>
    <property type="evidence" value="ECO:0007669"/>
    <property type="project" value="InterPro"/>
</dbReference>
<dbReference type="InterPro" id="IPR014001">
    <property type="entry name" value="Helicase_ATP-bd"/>
</dbReference>
<evidence type="ECO:0000313" key="4">
    <source>
        <dbReference type="Proteomes" id="UP000516093"/>
    </source>
</evidence>
<evidence type="ECO:0000259" key="1">
    <source>
        <dbReference type="PROSITE" id="PS51192"/>
    </source>
</evidence>
<dbReference type="KEGG" id="hqi:H9L05_15700"/>
<dbReference type="InterPro" id="IPR050742">
    <property type="entry name" value="Helicase_Restrict-Modif_Enz"/>
</dbReference>
<dbReference type="GO" id="GO:0016787">
    <property type="term" value="F:hydrolase activity"/>
    <property type="evidence" value="ECO:0007669"/>
    <property type="project" value="InterPro"/>
</dbReference>
<dbReference type="CDD" id="cd09204">
    <property type="entry name" value="PLDc_N_DEXD_b2"/>
    <property type="match status" value="1"/>
</dbReference>
<evidence type="ECO:0000259" key="2">
    <source>
        <dbReference type="PROSITE" id="PS51194"/>
    </source>
</evidence>
<dbReference type="Gene3D" id="3.30.870.10">
    <property type="entry name" value="Endonuclease Chain A"/>
    <property type="match status" value="1"/>
</dbReference>
<dbReference type="InterPro" id="IPR006935">
    <property type="entry name" value="Helicase/UvrB_N"/>
</dbReference>
<dbReference type="GO" id="GO:0005829">
    <property type="term" value="C:cytosol"/>
    <property type="evidence" value="ECO:0007669"/>
    <property type="project" value="TreeGrafter"/>
</dbReference>
<dbReference type="Gene3D" id="3.40.50.300">
    <property type="entry name" value="P-loop containing nucleotide triphosphate hydrolases"/>
    <property type="match status" value="2"/>
</dbReference>